<dbReference type="Proteomes" id="UP000178315">
    <property type="component" value="Unassembled WGS sequence"/>
</dbReference>
<proteinExistence type="predicted"/>
<name>A0A1G2A6K2_9BACT</name>
<keyword evidence="1" id="KW-1133">Transmembrane helix</keyword>
<gene>
    <name evidence="2" type="ORF">A3H61_00735</name>
</gene>
<dbReference type="AlphaFoldDB" id="A0A1G2A6K2"/>
<feature type="transmembrane region" description="Helical" evidence="1">
    <location>
        <begin position="412"/>
        <end position="430"/>
    </location>
</feature>
<feature type="transmembrane region" description="Helical" evidence="1">
    <location>
        <begin position="289"/>
        <end position="309"/>
    </location>
</feature>
<reference evidence="2 3" key="1">
    <citation type="journal article" date="2016" name="Nat. Commun.">
        <title>Thousands of microbial genomes shed light on interconnected biogeochemical processes in an aquifer system.</title>
        <authorList>
            <person name="Anantharaman K."/>
            <person name="Brown C.T."/>
            <person name="Hug L.A."/>
            <person name="Sharon I."/>
            <person name="Castelle C.J."/>
            <person name="Probst A.J."/>
            <person name="Thomas B.C."/>
            <person name="Singh A."/>
            <person name="Wilkins M.J."/>
            <person name="Karaoz U."/>
            <person name="Brodie E.L."/>
            <person name="Williams K.H."/>
            <person name="Hubbard S.S."/>
            <person name="Banfield J.F."/>
        </authorList>
    </citation>
    <scope>NUCLEOTIDE SEQUENCE [LARGE SCALE GENOMIC DNA]</scope>
</reference>
<accession>A0A1G2A6K2</accession>
<evidence type="ECO:0000313" key="3">
    <source>
        <dbReference type="Proteomes" id="UP000178315"/>
    </source>
</evidence>
<organism evidence="2 3">
    <name type="scientific">Candidatus Jacksonbacteria bacterium RIFCSPLOWO2_02_FULL_44_20</name>
    <dbReference type="NCBI Taxonomy" id="1798460"/>
    <lineage>
        <taxon>Bacteria</taxon>
        <taxon>Candidatus Jacksoniibacteriota</taxon>
    </lineage>
</organism>
<evidence type="ECO:0000256" key="1">
    <source>
        <dbReference type="SAM" id="Phobius"/>
    </source>
</evidence>
<evidence type="ECO:0000313" key="2">
    <source>
        <dbReference type="EMBL" id="OGY72295.1"/>
    </source>
</evidence>
<feature type="transmembrane region" description="Helical" evidence="1">
    <location>
        <begin position="321"/>
        <end position="342"/>
    </location>
</feature>
<protein>
    <submittedName>
        <fullName evidence="2">Uncharacterized protein</fullName>
    </submittedName>
</protein>
<feature type="transmembrane region" description="Helical" evidence="1">
    <location>
        <begin position="474"/>
        <end position="496"/>
    </location>
</feature>
<comment type="caution">
    <text evidence="2">The sequence shown here is derived from an EMBL/GenBank/DDBJ whole genome shotgun (WGS) entry which is preliminary data.</text>
</comment>
<sequence length="513" mass="59512">MDKDFLEKLIASANRPIQKGARLKVDKRLSQYIEKYEKLRNIVGFHDEHVWRRYAIERIIKRLMLIGASDSPRGEALLQELVLAEYIIESDVTDTVVKKVEAVIAKYLSAQTFIGSDNSLSPARAREWLFSLMAVEIEDALGLIEHERALVDAMLRELASRLSFPKFTITKEQEHCFLLTAISRTLLKADPPLIAYFFIQEWHRTWFSMKLNKEMVEDVITLPARISSYERHALYKEVLRLVKPYSVIFLVLDEVIKKYKGDFHDFTSECGTVLHNMNAHLTRKVKRQIWYSFLYLLATKLVLVFIIELPYERLRGLPLNYTNAGINLIFPIVLLLILTLGIRVGSVANAKFILQETENILRAHQSALDGAIQIPRERSILRSFIFHSMFFTMYILTYGAIVYALYRLNFNPVSGALFIIFMTLVTYLAIRIRLTADRLLVILRFRSVGREILSFFALPILASGKWIVGKFSRYNLIIMIFDLLFEAPYKTIIFLFRDFSDYASEMRERASSS</sequence>
<keyword evidence="1" id="KW-0812">Transmembrane</keyword>
<feature type="transmembrane region" description="Helical" evidence="1">
    <location>
        <begin position="384"/>
        <end position="406"/>
    </location>
</feature>
<keyword evidence="1" id="KW-0472">Membrane</keyword>
<dbReference type="EMBL" id="MHJU01000038">
    <property type="protein sequence ID" value="OGY72295.1"/>
    <property type="molecule type" value="Genomic_DNA"/>
</dbReference>
<feature type="transmembrane region" description="Helical" evidence="1">
    <location>
        <begin position="451"/>
        <end position="468"/>
    </location>
</feature>